<protein>
    <submittedName>
        <fullName evidence="2">Uncharacterized protein</fullName>
    </submittedName>
</protein>
<evidence type="ECO:0000313" key="2">
    <source>
        <dbReference type="EMBL" id="GAA2912173.1"/>
    </source>
</evidence>
<feature type="region of interest" description="Disordered" evidence="1">
    <location>
        <begin position="56"/>
        <end position="105"/>
    </location>
</feature>
<dbReference type="Gene3D" id="3.50.50.60">
    <property type="entry name" value="FAD/NAD(P)-binding domain"/>
    <property type="match status" value="1"/>
</dbReference>
<evidence type="ECO:0000313" key="3">
    <source>
        <dbReference type="Proteomes" id="UP001501102"/>
    </source>
</evidence>
<dbReference type="RefSeq" id="WP_344960648.1">
    <property type="nucleotide sequence ID" value="NZ_BAAAXZ010000021.1"/>
</dbReference>
<gene>
    <name evidence="2" type="ORF">GCM10020221_04820</name>
</gene>
<keyword evidence="3" id="KW-1185">Reference proteome</keyword>
<name>A0ABP6IWH0_STRTU</name>
<proteinExistence type="predicted"/>
<evidence type="ECO:0000256" key="1">
    <source>
        <dbReference type="SAM" id="MobiDB-lite"/>
    </source>
</evidence>
<dbReference type="Proteomes" id="UP001501102">
    <property type="component" value="Unassembled WGS sequence"/>
</dbReference>
<dbReference type="SUPFAM" id="SSF51905">
    <property type="entry name" value="FAD/NAD(P)-binding domain"/>
    <property type="match status" value="1"/>
</dbReference>
<organism evidence="2 3">
    <name type="scientific">Streptomyces thioluteus</name>
    <dbReference type="NCBI Taxonomy" id="66431"/>
    <lineage>
        <taxon>Bacteria</taxon>
        <taxon>Bacillati</taxon>
        <taxon>Actinomycetota</taxon>
        <taxon>Actinomycetes</taxon>
        <taxon>Kitasatosporales</taxon>
        <taxon>Streptomycetaceae</taxon>
        <taxon>Streptomyces</taxon>
    </lineage>
</organism>
<dbReference type="EMBL" id="BAAAXZ010000021">
    <property type="protein sequence ID" value="GAA2912173.1"/>
    <property type="molecule type" value="Genomic_DNA"/>
</dbReference>
<accession>A0ABP6IWH0</accession>
<sequence>MGPAVRRHALTGIRAGIRDPTGRWLWRTGIAPAVIHRADLLDILRRALPHDALRTGSTVTDVGADGPRVRVEHGTGRVPRRPAGGRGRPPQHRATSDLATGPRASLRRIHRLAAGGRVRAGHGRR</sequence>
<reference evidence="3" key="1">
    <citation type="journal article" date="2019" name="Int. J. Syst. Evol. Microbiol.">
        <title>The Global Catalogue of Microorganisms (GCM) 10K type strain sequencing project: providing services to taxonomists for standard genome sequencing and annotation.</title>
        <authorList>
            <consortium name="The Broad Institute Genomics Platform"/>
            <consortium name="The Broad Institute Genome Sequencing Center for Infectious Disease"/>
            <person name="Wu L."/>
            <person name="Ma J."/>
        </authorList>
    </citation>
    <scope>NUCLEOTIDE SEQUENCE [LARGE SCALE GENOMIC DNA]</scope>
    <source>
        <strain evidence="3">JCM 4087</strain>
    </source>
</reference>
<comment type="caution">
    <text evidence="2">The sequence shown here is derived from an EMBL/GenBank/DDBJ whole genome shotgun (WGS) entry which is preliminary data.</text>
</comment>
<dbReference type="InterPro" id="IPR036188">
    <property type="entry name" value="FAD/NAD-bd_sf"/>
</dbReference>